<dbReference type="InterPro" id="IPR038717">
    <property type="entry name" value="Tc1-like_DDE_dom"/>
</dbReference>
<feature type="domain" description="Tc1-like transposase DDE" evidence="2">
    <location>
        <begin position="181"/>
        <end position="321"/>
    </location>
</feature>
<proteinExistence type="predicted"/>
<reference evidence="4" key="1">
    <citation type="journal article" date="2019" name="Int. J. Syst. Evol. Microbiol.">
        <title>The Global Catalogue of Microorganisms (GCM) 10K type strain sequencing project: providing services to taxonomists for standard genome sequencing and annotation.</title>
        <authorList>
            <consortium name="The Broad Institute Genomics Platform"/>
            <consortium name="The Broad Institute Genome Sequencing Center for Infectious Disease"/>
            <person name="Wu L."/>
            <person name="Ma J."/>
        </authorList>
    </citation>
    <scope>NUCLEOTIDE SEQUENCE [LARGE SCALE GENOMIC DNA]</scope>
    <source>
        <strain evidence="4">JCM 31047</strain>
    </source>
</reference>
<dbReference type="AlphaFoldDB" id="A0A8H9L9Q2"/>
<name>A0A8H9L9Q2_9DEIO</name>
<dbReference type="Pfam" id="PF13358">
    <property type="entry name" value="DDE_3"/>
    <property type="match status" value="1"/>
</dbReference>
<feature type="region of interest" description="Disordered" evidence="1">
    <location>
        <begin position="149"/>
        <end position="170"/>
    </location>
</feature>
<organism evidence="3 4">
    <name type="scientific">Deinococcus arenae</name>
    <dbReference type="NCBI Taxonomy" id="1452751"/>
    <lineage>
        <taxon>Bacteria</taxon>
        <taxon>Thermotogati</taxon>
        <taxon>Deinococcota</taxon>
        <taxon>Deinococci</taxon>
        <taxon>Deinococcales</taxon>
        <taxon>Deinococcaceae</taxon>
        <taxon>Deinococcus</taxon>
    </lineage>
</organism>
<dbReference type="PANTHER" id="PTHR46564">
    <property type="entry name" value="TRANSPOSASE"/>
    <property type="match status" value="1"/>
</dbReference>
<evidence type="ECO:0000256" key="1">
    <source>
        <dbReference type="SAM" id="MobiDB-lite"/>
    </source>
</evidence>
<accession>A0A8H9L9Q2</accession>
<dbReference type="InterPro" id="IPR047655">
    <property type="entry name" value="Transpos_IS630-like"/>
</dbReference>
<evidence type="ECO:0000313" key="3">
    <source>
        <dbReference type="EMBL" id="GGM51887.1"/>
    </source>
</evidence>
<feature type="compositionally biased region" description="Basic and acidic residues" evidence="1">
    <location>
        <begin position="64"/>
        <end position="75"/>
    </location>
</feature>
<protein>
    <recommendedName>
        <fullName evidence="2">Tc1-like transposase DDE domain-containing protein</fullName>
    </recommendedName>
</protein>
<evidence type="ECO:0000259" key="2">
    <source>
        <dbReference type="Pfam" id="PF13358"/>
    </source>
</evidence>
<dbReference type="NCBIfam" id="NF033545">
    <property type="entry name" value="transpos_IS630"/>
    <property type="match status" value="1"/>
</dbReference>
<gene>
    <name evidence="3" type="ORF">GCM10008956_29910</name>
</gene>
<dbReference type="GO" id="GO:0003676">
    <property type="term" value="F:nucleic acid binding"/>
    <property type="evidence" value="ECO:0007669"/>
    <property type="project" value="InterPro"/>
</dbReference>
<dbReference type="EMBL" id="BMQG01000011">
    <property type="protein sequence ID" value="GGM51887.1"/>
    <property type="molecule type" value="Genomic_DNA"/>
</dbReference>
<feature type="region of interest" description="Disordered" evidence="1">
    <location>
        <begin position="1"/>
        <end position="96"/>
    </location>
</feature>
<comment type="caution">
    <text evidence="3">The sequence shown here is derived from an EMBL/GenBank/DDBJ whole genome shotgun (WGS) entry which is preliminary data.</text>
</comment>
<dbReference type="Gene3D" id="3.30.420.10">
    <property type="entry name" value="Ribonuclease H-like superfamily/Ribonuclease H"/>
    <property type="match status" value="1"/>
</dbReference>
<dbReference type="Proteomes" id="UP000600547">
    <property type="component" value="Unassembled WGS sequence"/>
</dbReference>
<keyword evidence="4" id="KW-1185">Reference proteome</keyword>
<sequence>MGVRSAQDGAIENEVDWAGRQKGQGESGEQCLRKRELDEPAEPLIPSRQRARDGNMRLQAVQDDGARLNDRQDQGREDDEAASVHRESRPQGGLQGIVRWSAPKGFHRRNTVQEPTFCCLLCVLKGSQITTTTSEKSFASWASRRKCRMGGRQSAMNSGSRPGKNRSHRSWEKKVAEGATLVYLDEVGFSLKGVRRRTWSTRGVTPLVTLPANWEKLSTIGAITSDGRLFQQTKSGAIRSGDVIRFFQHLLRHVQGEIVVVLDNAGIHRAKATQAFVGLHERLSLVFLPPYAPELNPIELVWAYVKRNVLGNFCARSVSELKAKLVTAWQRVRYIDLPRQLMNANLCRDQ</sequence>
<dbReference type="PANTHER" id="PTHR46564:SF1">
    <property type="entry name" value="TRANSPOSASE"/>
    <property type="match status" value="1"/>
</dbReference>
<dbReference type="InterPro" id="IPR036397">
    <property type="entry name" value="RNaseH_sf"/>
</dbReference>
<evidence type="ECO:0000313" key="4">
    <source>
        <dbReference type="Proteomes" id="UP000600547"/>
    </source>
</evidence>